<feature type="domain" description="Wntless-like transmembrane" evidence="7">
    <location>
        <begin position="4"/>
        <end position="30"/>
    </location>
</feature>
<evidence type="ECO:0000256" key="1">
    <source>
        <dbReference type="ARBA" id="ARBA00004141"/>
    </source>
</evidence>
<evidence type="ECO:0000313" key="9">
    <source>
        <dbReference type="Proteomes" id="UP000308267"/>
    </source>
</evidence>
<dbReference type="Pfam" id="PF06664">
    <property type="entry name" value="WLS-like_TM"/>
    <property type="match status" value="1"/>
</dbReference>
<dbReference type="GO" id="GO:0031090">
    <property type="term" value="C:organelle membrane"/>
    <property type="evidence" value="ECO:0007669"/>
    <property type="project" value="TreeGrafter"/>
</dbReference>
<gene>
    <name evidence="8" type="ORF">CRM22_000502</name>
</gene>
<feature type="region of interest" description="Disordered" evidence="5">
    <location>
        <begin position="55"/>
        <end position="106"/>
    </location>
</feature>
<evidence type="ECO:0000256" key="4">
    <source>
        <dbReference type="ARBA" id="ARBA00023136"/>
    </source>
</evidence>
<comment type="caution">
    <text evidence="8">The sequence shown here is derived from an EMBL/GenBank/DDBJ whole genome shotgun (WGS) entry which is preliminary data.</text>
</comment>
<dbReference type="GO" id="GO:0006886">
    <property type="term" value="P:intracellular protein transport"/>
    <property type="evidence" value="ECO:0007669"/>
    <property type="project" value="TreeGrafter"/>
</dbReference>
<organism evidence="8 9">
    <name type="scientific">Opisthorchis felineus</name>
    <dbReference type="NCBI Taxonomy" id="147828"/>
    <lineage>
        <taxon>Eukaryota</taxon>
        <taxon>Metazoa</taxon>
        <taxon>Spiralia</taxon>
        <taxon>Lophotrochozoa</taxon>
        <taxon>Platyhelminthes</taxon>
        <taxon>Trematoda</taxon>
        <taxon>Digenea</taxon>
        <taxon>Opisthorchiida</taxon>
        <taxon>Opisthorchiata</taxon>
        <taxon>Opisthorchiidae</taxon>
        <taxon>Opisthorchis</taxon>
    </lineage>
</organism>
<dbReference type="EMBL" id="SJOL01000925">
    <property type="protein sequence ID" value="TGZ75219.1"/>
    <property type="molecule type" value="Genomic_DNA"/>
</dbReference>
<proteinExistence type="predicted"/>
<dbReference type="Proteomes" id="UP000308267">
    <property type="component" value="Unassembled WGS sequence"/>
</dbReference>
<keyword evidence="2 6" id="KW-0812">Transmembrane</keyword>
<dbReference type="InterPro" id="IPR009551">
    <property type="entry name" value="Wntless"/>
</dbReference>
<keyword evidence="9" id="KW-1185">Reference proteome</keyword>
<keyword evidence="3 6" id="KW-1133">Transmembrane helix</keyword>
<dbReference type="OrthoDB" id="5804250at2759"/>
<name>A0A4S2MJ91_OPIFE</name>
<dbReference type="AlphaFoldDB" id="A0A4S2MJ91"/>
<dbReference type="STRING" id="147828.A0A4S2MJ91"/>
<feature type="transmembrane region" description="Helical" evidence="6">
    <location>
        <begin position="6"/>
        <end position="28"/>
    </location>
</feature>
<reference evidence="8 9" key="1">
    <citation type="journal article" date="2019" name="BMC Genomics">
        <title>New insights from Opisthorchis felineus genome: update on genomics of the epidemiologically important liver flukes.</title>
        <authorList>
            <person name="Ershov N.I."/>
            <person name="Mordvinov V.A."/>
            <person name="Prokhortchouk E.B."/>
            <person name="Pakharukova M.Y."/>
            <person name="Gunbin K.V."/>
            <person name="Ustyantsev K."/>
            <person name="Genaev M.A."/>
            <person name="Blinov A.G."/>
            <person name="Mazur A."/>
            <person name="Boulygina E."/>
            <person name="Tsygankova S."/>
            <person name="Khrameeva E."/>
            <person name="Chekanov N."/>
            <person name="Fan G."/>
            <person name="Xiao A."/>
            <person name="Zhang H."/>
            <person name="Xu X."/>
            <person name="Yang H."/>
            <person name="Solovyev V."/>
            <person name="Lee S.M."/>
            <person name="Liu X."/>
            <person name="Afonnikov D.A."/>
            <person name="Skryabin K.G."/>
        </authorList>
    </citation>
    <scope>NUCLEOTIDE SEQUENCE [LARGE SCALE GENOMIC DNA]</scope>
    <source>
        <strain evidence="8">AK-0245</strain>
        <tissue evidence="8">Whole organism</tissue>
    </source>
</reference>
<dbReference type="GO" id="GO:0016055">
    <property type="term" value="P:Wnt signaling pathway"/>
    <property type="evidence" value="ECO:0007669"/>
    <property type="project" value="InterPro"/>
</dbReference>
<evidence type="ECO:0000256" key="5">
    <source>
        <dbReference type="SAM" id="MobiDB-lite"/>
    </source>
</evidence>
<evidence type="ECO:0000259" key="7">
    <source>
        <dbReference type="Pfam" id="PF06664"/>
    </source>
</evidence>
<dbReference type="PANTHER" id="PTHR13449">
    <property type="entry name" value="INTEGRAL MEMBRANE PROTEIN GPR177"/>
    <property type="match status" value="1"/>
</dbReference>
<dbReference type="PANTHER" id="PTHR13449:SF2">
    <property type="entry name" value="PROTEIN WNTLESS HOMOLOG"/>
    <property type="match status" value="1"/>
</dbReference>
<keyword evidence="4 6" id="KW-0472">Membrane</keyword>
<dbReference type="GO" id="GO:0012505">
    <property type="term" value="C:endomembrane system"/>
    <property type="evidence" value="ECO:0007669"/>
    <property type="project" value="TreeGrafter"/>
</dbReference>
<evidence type="ECO:0000256" key="3">
    <source>
        <dbReference type="ARBA" id="ARBA00022989"/>
    </source>
</evidence>
<comment type="subcellular location">
    <subcellularLocation>
        <location evidence="1">Membrane</location>
        <topology evidence="1">Multi-pass membrane protein</topology>
    </subcellularLocation>
</comment>
<evidence type="ECO:0000313" key="8">
    <source>
        <dbReference type="EMBL" id="TGZ75219.1"/>
    </source>
</evidence>
<evidence type="ECO:0000256" key="6">
    <source>
        <dbReference type="SAM" id="Phobius"/>
    </source>
</evidence>
<feature type="compositionally biased region" description="Polar residues" evidence="5">
    <location>
        <begin position="58"/>
        <end position="72"/>
    </location>
</feature>
<sequence>MEYSSAFITGVYGMWNVYVVAVLCLYAPSHKFKSDSGRELYDRLVSTTSGTFEVARPSQESCGPTTSQTETIQLCPLDETSSSRRPRPSSKTESKGLTFLRKTALE</sequence>
<accession>A0A4S2MJ91</accession>
<dbReference type="GO" id="GO:0061355">
    <property type="term" value="P:Wnt protein secretion"/>
    <property type="evidence" value="ECO:0007669"/>
    <property type="project" value="TreeGrafter"/>
</dbReference>
<dbReference type="InterPro" id="IPR047843">
    <property type="entry name" value="WLS-like_TM"/>
</dbReference>
<protein>
    <recommendedName>
        <fullName evidence="7">Wntless-like transmembrane domain-containing protein</fullName>
    </recommendedName>
</protein>
<evidence type="ECO:0000256" key="2">
    <source>
        <dbReference type="ARBA" id="ARBA00022692"/>
    </source>
</evidence>
<dbReference type="GO" id="GO:0017147">
    <property type="term" value="F:Wnt-protein binding"/>
    <property type="evidence" value="ECO:0007669"/>
    <property type="project" value="InterPro"/>
</dbReference>